<evidence type="ECO:0000313" key="3">
    <source>
        <dbReference type="Proteomes" id="UP001558713"/>
    </source>
</evidence>
<comment type="caution">
    <text evidence="2">The sequence shown here is derived from an EMBL/GenBank/DDBJ whole genome shotgun (WGS) entry which is preliminary data.</text>
</comment>
<gene>
    <name evidence="2" type="ORF">V5N11_009397</name>
</gene>
<reference evidence="2 3" key="1">
    <citation type="submission" date="2024-04" db="EMBL/GenBank/DDBJ databases">
        <title>Genome assembly C_amara_ONT_v2.</title>
        <authorList>
            <person name="Yant L."/>
            <person name="Moore C."/>
            <person name="Slenker M."/>
        </authorList>
    </citation>
    <scope>NUCLEOTIDE SEQUENCE [LARGE SCALE GENOMIC DNA]</scope>
    <source>
        <tissue evidence="2">Leaf</tissue>
    </source>
</reference>
<dbReference type="EMBL" id="JBANAX010000396">
    <property type="protein sequence ID" value="KAL1210236.1"/>
    <property type="molecule type" value="Genomic_DNA"/>
</dbReference>
<accession>A0ABD1AU16</accession>
<name>A0ABD1AU16_CARAN</name>
<dbReference type="InterPro" id="IPR043502">
    <property type="entry name" value="DNA/RNA_pol_sf"/>
</dbReference>
<evidence type="ECO:0000259" key="1">
    <source>
        <dbReference type="Pfam" id="PF07727"/>
    </source>
</evidence>
<keyword evidence="3" id="KW-1185">Reference proteome</keyword>
<organism evidence="2 3">
    <name type="scientific">Cardamine amara subsp. amara</name>
    <dbReference type="NCBI Taxonomy" id="228776"/>
    <lineage>
        <taxon>Eukaryota</taxon>
        <taxon>Viridiplantae</taxon>
        <taxon>Streptophyta</taxon>
        <taxon>Embryophyta</taxon>
        <taxon>Tracheophyta</taxon>
        <taxon>Spermatophyta</taxon>
        <taxon>Magnoliopsida</taxon>
        <taxon>eudicotyledons</taxon>
        <taxon>Gunneridae</taxon>
        <taxon>Pentapetalae</taxon>
        <taxon>rosids</taxon>
        <taxon>malvids</taxon>
        <taxon>Brassicales</taxon>
        <taxon>Brassicaceae</taxon>
        <taxon>Cardamineae</taxon>
        <taxon>Cardamine</taxon>
    </lineage>
</organism>
<dbReference type="AlphaFoldDB" id="A0ABD1AU16"/>
<protein>
    <submittedName>
        <fullName evidence="2">Retrovirus-related Pol polyprotein from transposon RE2</fullName>
    </submittedName>
</protein>
<dbReference type="Pfam" id="PF07727">
    <property type="entry name" value="RVT_2"/>
    <property type="match status" value="1"/>
</dbReference>
<dbReference type="InterPro" id="IPR013103">
    <property type="entry name" value="RVT_2"/>
</dbReference>
<sequence length="132" mass="15162">MGDEADAFVHYDTFDLVDRSEAKNIVGSKWVFCIKRLLNGSIDRYKAHLVAKRFHQRPGVDYHETFSLVIKHATIRLVLGTAVAKDWPLQQLDVNNAFLQGPLEEEVYMLQPPGLKDKEKPNHVCRLKKAVY</sequence>
<proteinExistence type="predicted"/>
<evidence type="ECO:0000313" key="2">
    <source>
        <dbReference type="EMBL" id="KAL1210236.1"/>
    </source>
</evidence>
<feature type="domain" description="Reverse transcriptase Ty1/copia-type" evidence="1">
    <location>
        <begin position="11"/>
        <end position="132"/>
    </location>
</feature>
<dbReference type="SUPFAM" id="SSF56672">
    <property type="entry name" value="DNA/RNA polymerases"/>
    <property type="match status" value="1"/>
</dbReference>
<dbReference type="Proteomes" id="UP001558713">
    <property type="component" value="Unassembled WGS sequence"/>
</dbReference>